<dbReference type="AlphaFoldDB" id="A0A9P5PQE1"/>
<evidence type="ECO:0000256" key="1">
    <source>
        <dbReference type="SAM" id="Phobius"/>
    </source>
</evidence>
<gene>
    <name evidence="2" type="ORF">BDP27DRAFT_1424108</name>
</gene>
<keyword evidence="1" id="KW-0812">Transmembrane</keyword>
<proteinExistence type="predicted"/>
<reference evidence="2" key="1">
    <citation type="submission" date="2020-11" db="EMBL/GenBank/DDBJ databases">
        <authorList>
            <consortium name="DOE Joint Genome Institute"/>
            <person name="Ahrendt S."/>
            <person name="Riley R."/>
            <person name="Andreopoulos W."/>
            <person name="Labutti K."/>
            <person name="Pangilinan J."/>
            <person name="Ruiz-Duenas F.J."/>
            <person name="Barrasa J.M."/>
            <person name="Sanchez-Garcia M."/>
            <person name="Camarero S."/>
            <person name="Miyauchi S."/>
            <person name="Serrano A."/>
            <person name="Linde D."/>
            <person name="Babiker R."/>
            <person name="Drula E."/>
            <person name="Ayuso-Fernandez I."/>
            <person name="Pacheco R."/>
            <person name="Padilla G."/>
            <person name="Ferreira P."/>
            <person name="Barriuso J."/>
            <person name="Kellner H."/>
            <person name="Castanera R."/>
            <person name="Alfaro M."/>
            <person name="Ramirez L."/>
            <person name="Pisabarro A.G."/>
            <person name="Kuo A."/>
            <person name="Tritt A."/>
            <person name="Lipzen A."/>
            <person name="He G."/>
            <person name="Yan M."/>
            <person name="Ng V."/>
            <person name="Cullen D."/>
            <person name="Martin F."/>
            <person name="Rosso M.-N."/>
            <person name="Henrissat B."/>
            <person name="Hibbett D."/>
            <person name="Martinez A.T."/>
            <person name="Grigoriev I.V."/>
        </authorList>
    </citation>
    <scope>NUCLEOTIDE SEQUENCE</scope>
    <source>
        <strain evidence="2">AH 40177</strain>
    </source>
</reference>
<keyword evidence="1" id="KW-0472">Membrane</keyword>
<keyword evidence="3" id="KW-1185">Reference proteome</keyword>
<evidence type="ECO:0000313" key="2">
    <source>
        <dbReference type="EMBL" id="KAF9066220.1"/>
    </source>
</evidence>
<accession>A0A9P5PQE1</accession>
<feature type="transmembrane region" description="Helical" evidence="1">
    <location>
        <begin position="162"/>
        <end position="182"/>
    </location>
</feature>
<name>A0A9P5PQE1_9AGAR</name>
<comment type="caution">
    <text evidence="2">The sequence shown here is derived from an EMBL/GenBank/DDBJ whole genome shotgun (WGS) entry which is preliminary data.</text>
</comment>
<organism evidence="2 3">
    <name type="scientific">Rhodocollybia butyracea</name>
    <dbReference type="NCBI Taxonomy" id="206335"/>
    <lineage>
        <taxon>Eukaryota</taxon>
        <taxon>Fungi</taxon>
        <taxon>Dikarya</taxon>
        <taxon>Basidiomycota</taxon>
        <taxon>Agaricomycotina</taxon>
        <taxon>Agaricomycetes</taxon>
        <taxon>Agaricomycetidae</taxon>
        <taxon>Agaricales</taxon>
        <taxon>Marasmiineae</taxon>
        <taxon>Omphalotaceae</taxon>
        <taxon>Rhodocollybia</taxon>
    </lineage>
</organism>
<keyword evidence="1" id="KW-1133">Transmembrane helix</keyword>
<dbReference type="EMBL" id="JADNRY010000091">
    <property type="protein sequence ID" value="KAF9066220.1"/>
    <property type="molecule type" value="Genomic_DNA"/>
</dbReference>
<feature type="transmembrane region" description="Helical" evidence="1">
    <location>
        <begin position="132"/>
        <end position="150"/>
    </location>
</feature>
<feature type="transmembrane region" description="Helical" evidence="1">
    <location>
        <begin position="20"/>
        <end position="44"/>
    </location>
</feature>
<sequence length="192" mass="20985">MTPAEQGQIFDFGAVCYSDAISLIINAIALGPAIVGLTIVIQLLQIKTWREPKAIQLLCCMIIVLAVAVSIIMQGIIVFTQIKLSIQKEITNPPSSLIISGDIEEFLDKIITLVSDFVICWRAWVLLPQDKLLRFALAIIMMCNIGVTIADFSVDVDSGSSAVLDWLAITLSLLVNMTATVWKARRACYLGS</sequence>
<feature type="transmembrane region" description="Helical" evidence="1">
    <location>
        <begin position="56"/>
        <end position="86"/>
    </location>
</feature>
<dbReference type="Proteomes" id="UP000772434">
    <property type="component" value="Unassembled WGS sequence"/>
</dbReference>
<evidence type="ECO:0000313" key="3">
    <source>
        <dbReference type="Proteomes" id="UP000772434"/>
    </source>
</evidence>
<protein>
    <submittedName>
        <fullName evidence="2">Uncharacterized protein</fullName>
    </submittedName>
</protein>